<gene>
    <name evidence="1" type="ORF">SAMN04488122_0852</name>
</gene>
<accession>A0A1I0PLX5</accession>
<evidence type="ECO:0000313" key="2">
    <source>
        <dbReference type="Proteomes" id="UP000199310"/>
    </source>
</evidence>
<evidence type="ECO:0000313" key="1">
    <source>
        <dbReference type="EMBL" id="SEW15225.1"/>
    </source>
</evidence>
<dbReference type="OrthoDB" id="678846at2"/>
<dbReference type="Proteomes" id="UP000199310">
    <property type="component" value="Unassembled WGS sequence"/>
</dbReference>
<dbReference type="STRING" id="29529.SAMN04488122_0852"/>
<dbReference type="EMBL" id="FOJG01000001">
    <property type="protein sequence ID" value="SEW15225.1"/>
    <property type="molecule type" value="Genomic_DNA"/>
</dbReference>
<dbReference type="AlphaFoldDB" id="A0A1I0PLX5"/>
<evidence type="ECO:0008006" key="3">
    <source>
        <dbReference type="Google" id="ProtNLM"/>
    </source>
</evidence>
<dbReference type="InterPro" id="IPR045788">
    <property type="entry name" value="MobC_2"/>
</dbReference>
<organism evidence="1 2">
    <name type="scientific">Chitinophaga arvensicola</name>
    <dbReference type="NCBI Taxonomy" id="29529"/>
    <lineage>
        <taxon>Bacteria</taxon>
        <taxon>Pseudomonadati</taxon>
        <taxon>Bacteroidota</taxon>
        <taxon>Chitinophagia</taxon>
        <taxon>Chitinophagales</taxon>
        <taxon>Chitinophagaceae</taxon>
        <taxon>Chitinophaga</taxon>
    </lineage>
</organism>
<protein>
    <recommendedName>
        <fullName evidence="3">Mobilisation protein (MobC)</fullName>
    </recommendedName>
</protein>
<reference evidence="2" key="1">
    <citation type="submission" date="2016-10" db="EMBL/GenBank/DDBJ databases">
        <authorList>
            <person name="Varghese N."/>
            <person name="Submissions S."/>
        </authorList>
    </citation>
    <scope>NUCLEOTIDE SEQUENCE [LARGE SCALE GENOMIC DNA]</scope>
    <source>
        <strain evidence="2">DSM 3695</strain>
    </source>
</reference>
<proteinExistence type="predicted"/>
<keyword evidence="2" id="KW-1185">Reference proteome</keyword>
<sequence length="134" mass="15732">MGRKKLNEVDGLLYDVKTRINQQHFDRLNKQLASSPYRKMSELLRDIICNRPITVYTVDNSLPQVMEELTRIRKELNSIGRNVNQVTREFHTAAGRAERVSSVFQLLEYSKKVDQRLEIIFPIISQLSEKWLRG</sequence>
<dbReference type="Pfam" id="PF19514">
    <property type="entry name" value="MobC_2"/>
    <property type="match status" value="1"/>
</dbReference>
<dbReference type="RefSeq" id="WP_089890990.1">
    <property type="nucleotide sequence ID" value="NZ_FOJG01000001.1"/>
</dbReference>
<name>A0A1I0PLX5_9BACT</name>